<dbReference type="Gene3D" id="2.30.110.50">
    <property type="match status" value="1"/>
</dbReference>
<dbReference type="InterPro" id="IPR054030">
    <property type="entry name" value="Gp5_Vgr_C"/>
</dbReference>
<dbReference type="InterPro" id="IPR006531">
    <property type="entry name" value="Gp5/Vgr_OB"/>
</dbReference>
<dbReference type="Gene3D" id="4.10.220.110">
    <property type="match status" value="1"/>
</dbReference>
<sequence length="780" mass="85298">MPTERFAELQSPLPGEDALESTPMAEFSGLAFHGMQGRDSLSRCFEFDIAAISGSADIDADKLLGQEIGLKISADPGNPDRKRFFHGIVDAFRFDGLDDEGHWLYHLIVRPRLWLLSKTTDNRIFQEMTVKDIVSAVLDQHGCSDYEWDLRRNPPSRDYCVQYGESDLDFIQRLLEHEGIFYFFRFGDGKHTLILSDSLETLVPADDCSSLRYRESMADRHTVAGVITQFRRVDSIVSGSHSLTDYDFTKPSADLTAMVENSKTHSQADGARYSYPGTYTEHARGADLAGLRNHEDQVHAHVITARSTAPAPASGNVFKLADFPRDRDNIGYAIEQAVYRIRGNRYRARQPDARAFAGRALPMDEGMEPEAEGTGFSALYTLVPQETGYCPPRVTRRPVMAGPQTAVVVGPAGEEIYTDEYSRVKVQFHWDRLGKSDEHSTCFVRVSSVWAGAGWGFIQIPRIGQEVIVDFLEGDPDQPIITGRVYNAAQMPPYGLPGSATQSGWKSNSTPGGGGWNELRFEDKKGSEEVYFQAEKDHNELVKNNESRHIGNDWSEEVVRDATQWVGHDRTETVDNNKSVTVGVDRTVSIGSNDDETVGKNRSLTVGVDETIAIGSNSTESIGANHHQSVGSNQTVLVSVARTDRVGAAETRIVGAGRSVTVGAEQVHAVGRDDIWSIGSDQKVSIGKNRVTDIGESSSLSVAKSSSQSIGEDLAINAGKTIVIEAADSITLICGSARLQMKKDGTILIDGKDLSGKASGKINLNASGDVIIKGSKISQN</sequence>
<evidence type="ECO:0000259" key="4">
    <source>
        <dbReference type="Pfam" id="PF04717"/>
    </source>
</evidence>
<comment type="subcellular location">
    <subcellularLocation>
        <location evidence="1">Secreted</location>
    </subcellularLocation>
</comment>
<dbReference type="SUPFAM" id="SSF69279">
    <property type="entry name" value="Phage tail proteins"/>
    <property type="match status" value="2"/>
</dbReference>
<evidence type="ECO:0000256" key="1">
    <source>
        <dbReference type="ARBA" id="ARBA00004613"/>
    </source>
</evidence>
<dbReference type="Gene3D" id="3.55.50.10">
    <property type="entry name" value="Baseplate protein-like domains"/>
    <property type="match status" value="1"/>
</dbReference>
<dbReference type="SUPFAM" id="SSF69349">
    <property type="entry name" value="Phage fibre proteins"/>
    <property type="match status" value="2"/>
</dbReference>
<dbReference type="OrthoDB" id="9762420at2"/>
<name>A0A1H8EFB1_9RHOB</name>
<dbReference type="PANTHER" id="PTHR32305">
    <property type="match status" value="1"/>
</dbReference>
<reference evidence="6 7" key="1">
    <citation type="submission" date="2016-10" db="EMBL/GenBank/DDBJ databases">
        <authorList>
            <person name="de Groot N.N."/>
        </authorList>
    </citation>
    <scope>NUCLEOTIDE SEQUENCE [LARGE SCALE GENOMIC DNA]</scope>
    <source>
        <strain evidence="6 7">DSM 8512</strain>
    </source>
</reference>
<evidence type="ECO:0000313" key="7">
    <source>
        <dbReference type="Proteomes" id="UP000199054"/>
    </source>
</evidence>
<evidence type="ECO:0000256" key="3">
    <source>
        <dbReference type="ARBA" id="ARBA00022525"/>
    </source>
</evidence>
<proteinExistence type="inferred from homology"/>
<dbReference type="STRING" id="34002.SAMN04489859_100248"/>
<dbReference type="Pfam" id="PF04717">
    <property type="entry name" value="Phage_base_V"/>
    <property type="match status" value="1"/>
</dbReference>
<dbReference type="Pfam" id="PF22178">
    <property type="entry name" value="Gp5_trimer_C"/>
    <property type="match status" value="1"/>
</dbReference>
<dbReference type="GO" id="GO:0005576">
    <property type="term" value="C:extracellular region"/>
    <property type="evidence" value="ECO:0007669"/>
    <property type="project" value="UniProtKB-SubCell"/>
</dbReference>
<feature type="domain" description="Gp5/Type VI secretion system Vgr protein OB-fold" evidence="4">
    <location>
        <begin position="420"/>
        <end position="486"/>
    </location>
</feature>
<dbReference type="Pfam" id="PF05954">
    <property type="entry name" value="Phage_GPD"/>
    <property type="match status" value="1"/>
</dbReference>
<accession>A0A1H8EFB1</accession>
<dbReference type="Proteomes" id="UP000199054">
    <property type="component" value="Unassembled WGS sequence"/>
</dbReference>
<comment type="similarity">
    <text evidence="2">Belongs to the VgrG protein family.</text>
</comment>
<evidence type="ECO:0000256" key="2">
    <source>
        <dbReference type="ARBA" id="ARBA00005558"/>
    </source>
</evidence>
<dbReference type="NCBIfam" id="TIGR01646">
    <property type="entry name" value="vgr_GE"/>
    <property type="match status" value="1"/>
</dbReference>
<protein>
    <submittedName>
        <fullName evidence="6">Type VI secretion system secreted protein VgrG</fullName>
    </submittedName>
</protein>
<dbReference type="SUPFAM" id="SSF69255">
    <property type="entry name" value="gp5 N-terminal domain-like"/>
    <property type="match status" value="1"/>
</dbReference>
<organism evidence="6 7">
    <name type="scientific">Paracoccus alcaliphilus</name>
    <dbReference type="NCBI Taxonomy" id="34002"/>
    <lineage>
        <taxon>Bacteria</taxon>
        <taxon>Pseudomonadati</taxon>
        <taxon>Pseudomonadota</taxon>
        <taxon>Alphaproteobacteria</taxon>
        <taxon>Rhodobacterales</taxon>
        <taxon>Paracoccaceae</taxon>
        <taxon>Paracoccus</taxon>
    </lineage>
</organism>
<gene>
    <name evidence="6" type="ORF">SAMN04489859_100248</name>
</gene>
<dbReference type="PANTHER" id="PTHR32305:SF15">
    <property type="entry name" value="PROTEIN RHSA-RELATED"/>
    <property type="match status" value="1"/>
</dbReference>
<dbReference type="InterPro" id="IPR050708">
    <property type="entry name" value="T6SS_VgrG/RHS"/>
</dbReference>
<evidence type="ECO:0000259" key="5">
    <source>
        <dbReference type="Pfam" id="PF22178"/>
    </source>
</evidence>
<dbReference type="InterPro" id="IPR037026">
    <property type="entry name" value="Vgr_OB-fold_dom_sf"/>
</dbReference>
<keyword evidence="7" id="KW-1185">Reference proteome</keyword>
<evidence type="ECO:0000313" key="6">
    <source>
        <dbReference type="EMBL" id="SEN18195.1"/>
    </source>
</evidence>
<dbReference type="RefSeq" id="WP_090610280.1">
    <property type="nucleotide sequence ID" value="NZ_CP067127.1"/>
</dbReference>
<dbReference type="Gene3D" id="2.40.50.230">
    <property type="entry name" value="Gp5 N-terminal domain"/>
    <property type="match status" value="1"/>
</dbReference>
<dbReference type="EMBL" id="FODE01000002">
    <property type="protein sequence ID" value="SEN18195.1"/>
    <property type="molecule type" value="Genomic_DNA"/>
</dbReference>
<dbReference type="InterPro" id="IPR017847">
    <property type="entry name" value="T6SS_RhsGE_Vgr_subset"/>
</dbReference>
<dbReference type="AlphaFoldDB" id="A0A1H8EFB1"/>
<dbReference type="InterPro" id="IPR006533">
    <property type="entry name" value="T6SS_Vgr_RhsGE"/>
</dbReference>
<feature type="domain" description="Gp5/Type VI secretion system Vgr C-terminal trimerisation" evidence="5">
    <location>
        <begin position="503"/>
        <end position="614"/>
    </location>
</feature>
<dbReference type="NCBIfam" id="TIGR03361">
    <property type="entry name" value="VI_Rhs_Vgr"/>
    <property type="match status" value="1"/>
</dbReference>
<keyword evidence="3" id="KW-0964">Secreted</keyword>